<reference evidence="2 3" key="1">
    <citation type="journal article" date="2023" name="Mol. Biol. Evol.">
        <title>Genomics of Secondarily Temperate Adaptation in the Only Non-Antarctic Icefish.</title>
        <authorList>
            <person name="Rivera-Colon A.G."/>
            <person name="Rayamajhi N."/>
            <person name="Minhas B.F."/>
            <person name="Madrigal G."/>
            <person name="Bilyk K.T."/>
            <person name="Yoon V."/>
            <person name="Hune M."/>
            <person name="Gregory S."/>
            <person name="Cheng C.H.C."/>
            <person name="Catchen J.M."/>
        </authorList>
    </citation>
    <scope>NUCLEOTIDE SEQUENCE [LARGE SCALE GENOMIC DNA]</scope>
    <source>
        <strain evidence="2">JC2023a</strain>
    </source>
</reference>
<feature type="compositionally biased region" description="Polar residues" evidence="1">
    <location>
        <begin position="96"/>
        <end position="110"/>
    </location>
</feature>
<evidence type="ECO:0000313" key="3">
    <source>
        <dbReference type="Proteomes" id="UP001335648"/>
    </source>
</evidence>
<proteinExistence type="predicted"/>
<dbReference type="EMBL" id="JAULUE010002069">
    <property type="protein sequence ID" value="KAK5875189.1"/>
    <property type="molecule type" value="Genomic_DNA"/>
</dbReference>
<feature type="region of interest" description="Disordered" evidence="1">
    <location>
        <begin position="1"/>
        <end position="29"/>
    </location>
</feature>
<dbReference type="AlphaFoldDB" id="A0AAN8AYE0"/>
<dbReference type="Proteomes" id="UP001335648">
    <property type="component" value="Unassembled WGS sequence"/>
</dbReference>
<feature type="region of interest" description="Disordered" evidence="1">
    <location>
        <begin position="61"/>
        <end position="110"/>
    </location>
</feature>
<name>A0AAN8AYE0_9TELE</name>
<keyword evidence="3" id="KW-1185">Reference proteome</keyword>
<evidence type="ECO:0000256" key="1">
    <source>
        <dbReference type="SAM" id="MobiDB-lite"/>
    </source>
</evidence>
<feature type="compositionally biased region" description="Low complexity" evidence="1">
    <location>
        <begin position="77"/>
        <end position="87"/>
    </location>
</feature>
<comment type="caution">
    <text evidence="2">The sequence shown here is derived from an EMBL/GenBank/DDBJ whole genome shotgun (WGS) entry which is preliminary data.</text>
</comment>
<sequence length="110" mass="11292">MINHWNDISSDKGLMFPHRAPPGSLSSLTADRCPPPVSLLISPLTACSSTAPRTRLLCLDGTASPWTQSPPTPAIPTTPDAPGDPTGMGSEAGTEIATSPATKTAAQKSL</sequence>
<organism evidence="2 3">
    <name type="scientific">Champsocephalus esox</name>
    <name type="common">pike icefish</name>
    <dbReference type="NCBI Taxonomy" id="159716"/>
    <lineage>
        <taxon>Eukaryota</taxon>
        <taxon>Metazoa</taxon>
        <taxon>Chordata</taxon>
        <taxon>Craniata</taxon>
        <taxon>Vertebrata</taxon>
        <taxon>Euteleostomi</taxon>
        <taxon>Actinopterygii</taxon>
        <taxon>Neopterygii</taxon>
        <taxon>Teleostei</taxon>
        <taxon>Neoteleostei</taxon>
        <taxon>Acanthomorphata</taxon>
        <taxon>Eupercaria</taxon>
        <taxon>Perciformes</taxon>
        <taxon>Notothenioidei</taxon>
        <taxon>Channichthyidae</taxon>
        <taxon>Champsocephalus</taxon>
    </lineage>
</organism>
<protein>
    <submittedName>
        <fullName evidence="2">Uncharacterized protein</fullName>
    </submittedName>
</protein>
<accession>A0AAN8AYE0</accession>
<gene>
    <name evidence="2" type="ORF">CesoFtcFv8_027700</name>
</gene>
<evidence type="ECO:0000313" key="2">
    <source>
        <dbReference type="EMBL" id="KAK5875189.1"/>
    </source>
</evidence>